<dbReference type="PROSITE" id="PS51318">
    <property type="entry name" value="TAT"/>
    <property type="match status" value="1"/>
</dbReference>
<dbReference type="SUPFAM" id="SSF49503">
    <property type="entry name" value="Cupredoxins"/>
    <property type="match status" value="2"/>
</dbReference>
<evidence type="ECO:0000259" key="7">
    <source>
        <dbReference type="Pfam" id="PF07732"/>
    </source>
</evidence>
<dbReference type="Pfam" id="PF07731">
    <property type="entry name" value="Cu-oxidase_2"/>
    <property type="match status" value="1"/>
</dbReference>
<feature type="chain" id="PRO_5021988120" evidence="5">
    <location>
        <begin position="34"/>
        <end position="456"/>
    </location>
</feature>
<feature type="signal peptide" evidence="5">
    <location>
        <begin position="1"/>
        <end position="33"/>
    </location>
</feature>
<dbReference type="InterPro" id="IPR006311">
    <property type="entry name" value="TAT_signal"/>
</dbReference>
<evidence type="ECO:0000256" key="1">
    <source>
        <dbReference type="ARBA" id="ARBA00022723"/>
    </source>
</evidence>
<comment type="caution">
    <text evidence="8">The sequence shown here is derived from an EMBL/GenBank/DDBJ whole genome shotgun (WGS) entry which is preliminary data.</text>
</comment>
<dbReference type="EMBL" id="VITO01000015">
    <property type="protein sequence ID" value="TWB22994.1"/>
    <property type="molecule type" value="Genomic_DNA"/>
</dbReference>
<dbReference type="CDD" id="cd13860">
    <property type="entry name" value="CuRO_1_2dMco_1"/>
    <property type="match status" value="1"/>
</dbReference>
<evidence type="ECO:0000256" key="5">
    <source>
        <dbReference type="SAM" id="SignalP"/>
    </source>
</evidence>
<dbReference type="InterPro" id="IPR045087">
    <property type="entry name" value="Cu-oxidase_fam"/>
</dbReference>
<accession>A0A560FMZ8</accession>
<keyword evidence="3" id="KW-0186">Copper</keyword>
<feature type="domain" description="Plastocyanin-like" evidence="7">
    <location>
        <begin position="117"/>
        <end position="222"/>
    </location>
</feature>
<proteinExistence type="predicted"/>
<evidence type="ECO:0000256" key="4">
    <source>
        <dbReference type="SAM" id="MobiDB-lite"/>
    </source>
</evidence>
<protein>
    <submittedName>
        <fullName evidence="8">FtsP/CotA-like multicopper oxidase with cupredoxin domain</fullName>
    </submittedName>
</protein>
<keyword evidence="2" id="KW-0560">Oxidoreductase</keyword>
<sequence>MSTYLPWGRRQLLKSAALLGGAGALLRGTPAAAQDHAHHTAPSMSATNPPAKPRAMSMDRKTVAASITPPRPPRLVPGTERPATITLNGGTLPFVLKDGVKEFHLTAHEFEQEFAPGFKVKVWGYNGSSPGPTIEAVEGDRVRILVTNKLPEPTSIHWHGVLLPSGMDGVSGLSAPPIPPGETWAYEFTLRQHGTQMYHPHFDEMVQMAVGMMGMFIIHPRDAAVGQVDRDYTMMLHAWAIHPGTSRPDPAVMLEHDTWTINGRVFPAVEHLVVKTGQRVRLRIGNVSMHEHPMHIHGHHMWVTGTDGGMIPEGARWPETTIQVPVGSTRTVEFVADNPGDWAFHCHKTHHAMNTMGHDIPNFLGVSQGGVAQRLGAQLPGYMPMGEGGMGDMGHMAGMMPGPANTPPMMTGTGPYGGLDMGGMVTVIKVRDEVAADYRDPGWYKAPKGTMAWKVG</sequence>
<dbReference type="CDD" id="cd04202">
    <property type="entry name" value="CuRO_D2_2dMcoN_like"/>
    <property type="match status" value="1"/>
</dbReference>
<evidence type="ECO:0000313" key="8">
    <source>
        <dbReference type="EMBL" id="TWB22994.1"/>
    </source>
</evidence>
<dbReference type="InterPro" id="IPR008972">
    <property type="entry name" value="Cupredoxin"/>
</dbReference>
<dbReference type="InterPro" id="IPR011707">
    <property type="entry name" value="Cu-oxidase-like_N"/>
</dbReference>
<feature type="region of interest" description="Disordered" evidence="4">
    <location>
        <begin position="30"/>
        <end position="55"/>
    </location>
</feature>
<dbReference type="Gene3D" id="2.60.40.420">
    <property type="entry name" value="Cupredoxins - blue copper proteins"/>
    <property type="match status" value="2"/>
</dbReference>
<keyword evidence="9" id="KW-1185">Reference proteome</keyword>
<dbReference type="InterPro" id="IPR011706">
    <property type="entry name" value="Cu-oxidase_C"/>
</dbReference>
<dbReference type="RefSeq" id="WP_211102744.1">
    <property type="nucleotide sequence ID" value="NZ_JAYNFR010000003.1"/>
</dbReference>
<dbReference type="GO" id="GO:0005507">
    <property type="term" value="F:copper ion binding"/>
    <property type="evidence" value="ECO:0007669"/>
    <property type="project" value="InterPro"/>
</dbReference>
<evidence type="ECO:0000259" key="6">
    <source>
        <dbReference type="Pfam" id="PF07731"/>
    </source>
</evidence>
<evidence type="ECO:0000256" key="2">
    <source>
        <dbReference type="ARBA" id="ARBA00023002"/>
    </source>
</evidence>
<feature type="domain" description="Plastocyanin-like" evidence="6">
    <location>
        <begin position="255"/>
        <end position="358"/>
    </location>
</feature>
<dbReference type="Proteomes" id="UP000316545">
    <property type="component" value="Unassembled WGS sequence"/>
</dbReference>
<reference evidence="8 9" key="1">
    <citation type="submission" date="2019-06" db="EMBL/GenBank/DDBJ databases">
        <title>Genomic Encyclopedia of Type Strains, Phase IV (KMG-V): Genome sequencing to study the core and pangenomes of soil and plant-associated prokaryotes.</title>
        <authorList>
            <person name="Whitman W."/>
        </authorList>
    </citation>
    <scope>NUCLEOTIDE SEQUENCE [LARGE SCALE GENOMIC DNA]</scope>
    <source>
        <strain evidence="8 9">BR 11865</strain>
    </source>
</reference>
<dbReference type="Pfam" id="PF07732">
    <property type="entry name" value="Cu-oxidase_3"/>
    <property type="match status" value="1"/>
</dbReference>
<dbReference type="PANTHER" id="PTHR11709">
    <property type="entry name" value="MULTI-COPPER OXIDASE"/>
    <property type="match status" value="1"/>
</dbReference>
<gene>
    <name evidence="8" type="ORF">FBZ88_115142</name>
</gene>
<dbReference type="AlphaFoldDB" id="A0A560FMZ8"/>
<evidence type="ECO:0000256" key="3">
    <source>
        <dbReference type="ARBA" id="ARBA00023008"/>
    </source>
</evidence>
<keyword evidence="1" id="KW-0479">Metal-binding</keyword>
<organism evidence="8 9">
    <name type="scientific">Nitrospirillum amazonense</name>
    <dbReference type="NCBI Taxonomy" id="28077"/>
    <lineage>
        <taxon>Bacteria</taxon>
        <taxon>Pseudomonadati</taxon>
        <taxon>Pseudomonadota</taxon>
        <taxon>Alphaproteobacteria</taxon>
        <taxon>Rhodospirillales</taxon>
        <taxon>Azospirillaceae</taxon>
        <taxon>Nitrospirillum</taxon>
    </lineage>
</organism>
<keyword evidence="5" id="KW-0732">Signal</keyword>
<name>A0A560FMZ8_9PROT</name>
<evidence type="ECO:0000313" key="9">
    <source>
        <dbReference type="Proteomes" id="UP000316545"/>
    </source>
</evidence>
<dbReference type="GO" id="GO:0016491">
    <property type="term" value="F:oxidoreductase activity"/>
    <property type="evidence" value="ECO:0007669"/>
    <property type="project" value="UniProtKB-KW"/>
</dbReference>
<dbReference type="PANTHER" id="PTHR11709:SF394">
    <property type="entry name" value="FI03373P-RELATED"/>
    <property type="match status" value="1"/>
</dbReference>